<dbReference type="PANTHER" id="PTHR44591:SF23">
    <property type="entry name" value="CHEY SUBFAMILY"/>
    <property type="match status" value="1"/>
</dbReference>
<accession>A0A2G1W1P8</accession>
<dbReference type="Gene3D" id="3.40.50.2300">
    <property type="match status" value="1"/>
</dbReference>
<gene>
    <name evidence="4" type="ORF">CEE69_23200</name>
</gene>
<dbReference type="Proteomes" id="UP000225740">
    <property type="component" value="Unassembled WGS sequence"/>
</dbReference>
<evidence type="ECO:0000256" key="2">
    <source>
        <dbReference type="PROSITE-ProRule" id="PRU00169"/>
    </source>
</evidence>
<dbReference type="Pfam" id="PF00072">
    <property type="entry name" value="Response_reg"/>
    <property type="match status" value="1"/>
</dbReference>
<dbReference type="PROSITE" id="PS50110">
    <property type="entry name" value="RESPONSE_REGULATORY"/>
    <property type="match status" value="1"/>
</dbReference>
<dbReference type="OrthoDB" id="278031at2"/>
<dbReference type="GO" id="GO:0000160">
    <property type="term" value="P:phosphorelay signal transduction system"/>
    <property type="evidence" value="ECO:0007669"/>
    <property type="project" value="InterPro"/>
</dbReference>
<dbReference type="SUPFAM" id="SSF52172">
    <property type="entry name" value="CheY-like"/>
    <property type="match status" value="1"/>
</dbReference>
<evidence type="ECO:0000313" key="5">
    <source>
        <dbReference type="Proteomes" id="UP000225740"/>
    </source>
</evidence>
<protein>
    <submittedName>
        <fullName evidence="4">Two-component system response regulator</fullName>
    </submittedName>
</protein>
<sequence length="164" mass="18036">MPTTPPYDVDRSLRCVIADDVRVIREQLGHWMRELGYSVVHASCGATALSAVRREPTHLVIADIDMPHLSGLHLLQTVRGDADPNVAAIPIVVSSSLEDGEIHRMVETLGGNAYLKKPVSKEQVVSCVRYLTNGNEPISFGDNASATHSVSARFRRIASEFREF</sequence>
<comment type="caution">
    <text evidence="4">The sequence shown here is derived from an EMBL/GenBank/DDBJ whole genome shotgun (WGS) entry which is preliminary data.</text>
</comment>
<dbReference type="EMBL" id="NIZW01000021">
    <property type="protein sequence ID" value="PHQ32901.1"/>
    <property type="molecule type" value="Genomic_DNA"/>
</dbReference>
<proteinExistence type="predicted"/>
<feature type="domain" description="Response regulatory" evidence="3">
    <location>
        <begin position="14"/>
        <end position="132"/>
    </location>
</feature>
<keyword evidence="1 2" id="KW-0597">Phosphoprotein</keyword>
<dbReference type="CDD" id="cd00156">
    <property type="entry name" value="REC"/>
    <property type="match status" value="1"/>
</dbReference>
<keyword evidence="5" id="KW-1185">Reference proteome</keyword>
<reference evidence="4 5" key="1">
    <citation type="submission" date="2017-06" db="EMBL/GenBank/DDBJ databases">
        <title>Description of Rhodopirellula bahusiensis sp. nov.</title>
        <authorList>
            <person name="Kizina J."/>
            <person name="Harder J."/>
        </authorList>
    </citation>
    <scope>NUCLEOTIDE SEQUENCE [LARGE SCALE GENOMIC DNA]</scope>
    <source>
        <strain evidence="4 5">SWK21</strain>
    </source>
</reference>
<dbReference type="RefSeq" id="WP_099263022.1">
    <property type="nucleotide sequence ID" value="NZ_NIZW01000021.1"/>
</dbReference>
<organism evidence="4 5">
    <name type="scientific">Rhodopirellula bahusiensis</name>
    <dbReference type="NCBI Taxonomy" id="2014065"/>
    <lineage>
        <taxon>Bacteria</taxon>
        <taxon>Pseudomonadati</taxon>
        <taxon>Planctomycetota</taxon>
        <taxon>Planctomycetia</taxon>
        <taxon>Pirellulales</taxon>
        <taxon>Pirellulaceae</taxon>
        <taxon>Rhodopirellula</taxon>
    </lineage>
</organism>
<dbReference type="GeneID" id="90610864"/>
<evidence type="ECO:0000313" key="4">
    <source>
        <dbReference type="EMBL" id="PHQ32901.1"/>
    </source>
</evidence>
<dbReference type="InterPro" id="IPR050595">
    <property type="entry name" value="Bact_response_regulator"/>
</dbReference>
<dbReference type="PANTHER" id="PTHR44591">
    <property type="entry name" value="STRESS RESPONSE REGULATOR PROTEIN 1"/>
    <property type="match status" value="1"/>
</dbReference>
<dbReference type="AlphaFoldDB" id="A0A2G1W1P8"/>
<name>A0A2G1W1P8_9BACT</name>
<feature type="modified residue" description="4-aspartylphosphate" evidence="2">
    <location>
        <position position="63"/>
    </location>
</feature>
<dbReference type="InterPro" id="IPR011006">
    <property type="entry name" value="CheY-like_superfamily"/>
</dbReference>
<evidence type="ECO:0000259" key="3">
    <source>
        <dbReference type="PROSITE" id="PS50110"/>
    </source>
</evidence>
<dbReference type="SMART" id="SM00448">
    <property type="entry name" value="REC"/>
    <property type="match status" value="1"/>
</dbReference>
<dbReference type="InterPro" id="IPR001789">
    <property type="entry name" value="Sig_transdc_resp-reg_receiver"/>
</dbReference>
<evidence type="ECO:0000256" key="1">
    <source>
        <dbReference type="ARBA" id="ARBA00022553"/>
    </source>
</evidence>